<dbReference type="AlphaFoldDB" id="A0A0C4ECA5"/>
<reference evidence="2" key="1">
    <citation type="submission" date="2010-05" db="EMBL/GenBank/DDBJ databases">
        <title>The Genome Sequence of Magnaporthe poae strain ATCC 64411.</title>
        <authorList>
            <consortium name="The Broad Institute Genome Sequencing Platform"/>
            <consortium name="Broad Institute Genome Sequencing Center for Infectious Disease"/>
            <person name="Ma L.-J."/>
            <person name="Dead R."/>
            <person name="Young S."/>
            <person name="Zeng Q."/>
            <person name="Koehrsen M."/>
            <person name="Alvarado L."/>
            <person name="Berlin A."/>
            <person name="Chapman S.B."/>
            <person name="Chen Z."/>
            <person name="Freedman E."/>
            <person name="Gellesch M."/>
            <person name="Goldberg J."/>
            <person name="Griggs A."/>
            <person name="Gujja S."/>
            <person name="Heilman E.R."/>
            <person name="Heiman D."/>
            <person name="Hepburn T."/>
            <person name="Howarth C."/>
            <person name="Jen D."/>
            <person name="Larson L."/>
            <person name="Mehta T."/>
            <person name="Neiman D."/>
            <person name="Pearson M."/>
            <person name="Roberts A."/>
            <person name="Saif S."/>
            <person name="Shea T."/>
            <person name="Shenoy N."/>
            <person name="Sisk P."/>
            <person name="Stolte C."/>
            <person name="Sykes S."/>
            <person name="Walk T."/>
            <person name="White J."/>
            <person name="Yandava C."/>
            <person name="Haas B."/>
            <person name="Nusbaum C."/>
            <person name="Birren B."/>
        </authorList>
    </citation>
    <scope>NUCLEOTIDE SEQUENCE</scope>
    <source>
        <strain evidence="2">ATCC 64411</strain>
    </source>
</reference>
<reference evidence="3" key="5">
    <citation type="submission" date="2015-06" db="UniProtKB">
        <authorList>
            <consortium name="EnsemblFungi"/>
        </authorList>
    </citation>
    <scope>IDENTIFICATION</scope>
    <source>
        <strain evidence="3">ATCC 64411</strain>
    </source>
</reference>
<dbReference type="VEuPathDB" id="FungiDB:MAPG_10320"/>
<accession>A0A0C4ECA5</accession>
<evidence type="ECO:0000313" key="3">
    <source>
        <dbReference type="EnsemblFungi" id="MAPG_10320T0"/>
    </source>
</evidence>
<gene>
    <name evidence="2" type="ORF">MAPG_10320</name>
</gene>
<evidence type="ECO:0000313" key="2">
    <source>
        <dbReference type="EMBL" id="KLU90466.1"/>
    </source>
</evidence>
<evidence type="ECO:0000256" key="1">
    <source>
        <dbReference type="SAM" id="MobiDB-lite"/>
    </source>
</evidence>
<sequence>MRLTVRPKYRFSPGWALLPAITASFRKDRSLEMHRQSKNGWASSRRLTGRRQRSTGTLRAPAPQTKIPADNSLLTLISNHKAAFQITANGIDTPQQRPSGISSRPHQPCTILRPLPNNACRPDFPYCPDSPESKTVRV</sequence>
<dbReference type="EnsemblFungi" id="MAPG_10320T0">
    <property type="protein sequence ID" value="MAPG_10320T0"/>
    <property type="gene ID" value="MAPG_10320"/>
</dbReference>
<evidence type="ECO:0000313" key="4">
    <source>
        <dbReference type="Proteomes" id="UP000011715"/>
    </source>
</evidence>
<dbReference type="Proteomes" id="UP000011715">
    <property type="component" value="Unassembled WGS sequence"/>
</dbReference>
<dbReference type="EMBL" id="GL876975">
    <property type="protein sequence ID" value="KLU90466.1"/>
    <property type="molecule type" value="Genomic_DNA"/>
</dbReference>
<feature type="region of interest" description="Disordered" evidence="1">
    <location>
        <begin position="34"/>
        <end position="66"/>
    </location>
</feature>
<name>A0A0C4ECA5_MAGP6</name>
<dbReference type="EMBL" id="ADBL01002308">
    <property type="status" value="NOT_ANNOTATED_CDS"/>
    <property type="molecule type" value="Genomic_DNA"/>
</dbReference>
<reference evidence="4" key="2">
    <citation type="submission" date="2010-05" db="EMBL/GenBank/DDBJ databases">
        <title>The genome sequence of Magnaporthe poae strain ATCC 64411.</title>
        <authorList>
            <person name="Ma L.-J."/>
            <person name="Dead R."/>
            <person name="Young S."/>
            <person name="Zeng Q."/>
            <person name="Koehrsen M."/>
            <person name="Alvarado L."/>
            <person name="Berlin A."/>
            <person name="Chapman S.B."/>
            <person name="Chen Z."/>
            <person name="Freedman E."/>
            <person name="Gellesch M."/>
            <person name="Goldberg J."/>
            <person name="Griggs A."/>
            <person name="Gujja S."/>
            <person name="Heilman E.R."/>
            <person name="Heiman D."/>
            <person name="Hepburn T."/>
            <person name="Howarth C."/>
            <person name="Jen D."/>
            <person name="Larson L."/>
            <person name="Mehta T."/>
            <person name="Neiman D."/>
            <person name="Pearson M."/>
            <person name="Roberts A."/>
            <person name="Saif S."/>
            <person name="Shea T."/>
            <person name="Shenoy N."/>
            <person name="Sisk P."/>
            <person name="Stolte C."/>
            <person name="Sykes S."/>
            <person name="Walk T."/>
            <person name="White J."/>
            <person name="Yandava C."/>
            <person name="Haas B."/>
            <person name="Nusbaum C."/>
            <person name="Birren B."/>
        </authorList>
    </citation>
    <scope>NUCLEOTIDE SEQUENCE [LARGE SCALE GENOMIC DNA]</scope>
    <source>
        <strain evidence="4">ATCC 64411 / 73-15</strain>
    </source>
</reference>
<keyword evidence="4" id="KW-1185">Reference proteome</keyword>
<proteinExistence type="predicted"/>
<protein>
    <submittedName>
        <fullName evidence="2 3">Uncharacterized protein</fullName>
    </submittedName>
</protein>
<organism evidence="3 4">
    <name type="scientific">Magnaporthiopsis poae (strain ATCC 64411 / 73-15)</name>
    <name type="common">Kentucky bluegrass fungus</name>
    <name type="synonym">Magnaporthe poae</name>
    <dbReference type="NCBI Taxonomy" id="644358"/>
    <lineage>
        <taxon>Eukaryota</taxon>
        <taxon>Fungi</taxon>
        <taxon>Dikarya</taxon>
        <taxon>Ascomycota</taxon>
        <taxon>Pezizomycotina</taxon>
        <taxon>Sordariomycetes</taxon>
        <taxon>Sordariomycetidae</taxon>
        <taxon>Magnaporthales</taxon>
        <taxon>Magnaporthaceae</taxon>
        <taxon>Magnaporthiopsis</taxon>
    </lineage>
</organism>
<reference evidence="3" key="4">
    <citation type="journal article" date="2015" name="G3 (Bethesda)">
        <title>Genome sequences of three phytopathogenic species of the Magnaporthaceae family of fungi.</title>
        <authorList>
            <person name="Okagaki L.H."/>
            <person name="Nunes C.C."/>
            <person name="Sailsbery J."/>
            <person name="Clay B."/>
            <person name="Brown D."/>
            <person name="John T."/>
            <person name="Oh Y."/>
            <person name="Young N."/>
            <person name="Fitzgerald M."/>
            <person name="Haas B.J."/>
            <person name="Zeng Q."/>
            <person name="Young S."/>
            <person name="Adiconis X."/>
            <person name="Fan L."/>
            <person name="Levin J.Z."/>
            <person name="Mitchell T.K."/>
            <person name="Okubara P.A."/>
            <person name="Farman M.L."/>
            <person name="Kohn L.M."/>
            <person name="Birren B."/>
            <person name="Ma L.-J."/>
            <person name="Dean R.A."/>
        </authorList>
    </citation>
    <scope>NUCLEOTIDE SEQUENCE</scope>
    <source>
        <strain evidence="3">ATCC 64411 / 73-15</strain>
    </source>
</reference>
<reference evidence="2" key="3">
    <citation type="submission" date="2011-03" db="EMBL/GenBank/DDBJ databases">
        <title>Annotation of Magnaporthe poae ATCC 64411.</title>
        <authorList>
            <person name="Ma L.-J."/>
            <person name="Dead R."/>
            <person name="Young S.K."/>
            <person name="Zeng Q."/>
            <person name="Gargeya S."/>
            <person name="Fitzgerald M."/>
            <person name="Haas B."/>
            <person name="Abouelleil A."/>
            <person name="Alvarado L."/>
            <person name="Arachchi H.M."/>
            <person name="Berlin A."/>
            <person name="Brown A."/>
            <person name="Chapman S.B."/>
            <person name="Chen Z."/>
            <person name="Dunbar C."/>
            <person name="Freedman E."/>
            <person name="Gearin G."/>
            <person name="Gellesch M."/>
            <person name="Goldberg J."/>
            <person name="Griggs A."/>
            <person name="Gujja S."/>
            <person name="Heiman D."/>
            <person name="Howarth C."/>
            <person name="Larson L."/>
            <person name="Lui A."/>
            <person name="MacDonald P.J.P."/>
            <person name="Mehta T."/>
            <person name="Montmayeur A."/>
            <person name="Murphy C."/>
            <person name="Neiman D."/>
            <person name="Pearson M."/>
            <person name="Priest M."/>
            <person name="Roberts A."/>
            <person name="Saif S."/>
            <person name="Shea T."/>
            <person name="Shenoy N."/>
            <person name="Sisk P."/>
            <person name="Stolte C."/>
            <person name="Sykes S."/>
            <person name="Yandava C."/>
            <person name="Wortman J."/>
            <person name="Nusbaum C."/>
            <person name="Birren B."/>
        </authorList>
    </citation>
    <scope>NUCLEOTIDE SEQUENCE</scope>
    <source>
        <strain evidence="2">ATCC 64411</strain>
    </source>
</reference>